<dbReference type="Proteomes" id="UP001364472">
    <property type="component" value="Unassembled WGS sequence"/>
</dbReference>
<keyword evidence="6" id="KW-1185">Reference proteome</keyword>
<sequence>MTSLARRRRGIDFWPGFVDALSSLLMVLVFMLLIFTIGQFVLSDALSGRDRALAQLNAELAQLAKTLSMEQDAKAVAMKQVDELSATLATASGERDALRLSLDTTQAALTQAQARGEEDQAQIARLSSDISALDELKRQLEAEIAAQLGALDEEREKLAAQTELSAKSAAQVELLNRQVAALRLQLEEIAASLDLARAQGKAKDVRIEELGKELNLALAQRVNELQRYRSDFFGKLREVLGGRSDIQIVGDRFVVPSELLFASGTDELTPVARQQLDSLATTLSEVASEIPSDVDWVLRIDGHTDRRPIATGRFPSNWELSSARAIAIVKYLVTRGVPANRLSANGFGEFRPLDPGDNEAAYAINRRIEIQLTNR</sequence>
<dbReference type="InterPro" id="IPR036737">
    <property type="entry name" value="OmpA-like_sf"/>
</dbReference>
<keyword evidence="1 3" id="KW-0472">Membrane</keyword>
<evidence type="ECO:0000256" key="2">
    <source>
        <dbReference type="SAM" id="Coils"/>
    </source>
</evidence>
<proteinExistence type="predicted"/>
<dbReference type="PANTHER" id="PTHR30329:SF21">
    <property type="entry name" value="LIPOPROTEIN YIAD-RELATED"/>
    <property type="match status" value="1"/>
</dbReference>
<dbReference type="CDD" id="cd07185">
    <property type="entry name" value="OmpA_C-like"/>
    <property type="match status" value="1"/>
</dbReference>
<dbReference type="InterPro" id="IPR050330">
    <property type="entry name" value="Bact_OuterMem_StrucFunc"/>
</dbReference>
<dbReference type="PANTHER" id="PTHR30329">
    <property type="entry name" value="STATOR ELEMENT OF FLAGELLAR MOTOR COMPLEX"/>
    <property type="match status" value="1"/>
</dbReference>
<gene>
    <name evidence="5" type="ORF">WB794_09460</name>
</gene>
<evidence type="ECO:0000256" key="3">
    <source>
        <dbReference type="SAM" id="Phobius"/>
    </source>
</evidence>
<comment type="caution">
    <text evidence="5">The sequence shown here is derived from an EMBL/GenBank/DDBJ whole genome shotgun (WGS) entry which is preliminary data.</text>
</comment>
<organism evidence="5 6">
    <name type="scientific">Denitratimonas tolerans</name>
    <dbReference type="NCBI Taxonomy" id="1338420"/>
    <lineage>
        <taxon>Bacteria</taxon>
        <taxon>Pseudomonadati</taxon>
        <taxon>Pseudomonadota</taxon>
        <taxon>Gammaproteobacteria</taxon>
        <taxon>Lysobacterales</taxon>
        <taxon>Lysobacteraceae</taxon>
        <taxon>Denitratimonas</taxon>
    </lineage>
</organism>
<dbReference type="RefSeq" id="WP_337335616.1">
    <property type="nucleotide sequence ID" value="NZ_JBBDHC010000013.1"/>
</dbReference>
<dbReference type="Pfam" id="PF00691">
    <property type="entry name" value="OmpA"/>
    <property type="match status" value="1"/>
</dbReference>
<name>A0AAW9R295_9GAMM</name>
<dbReference type="InterPro" id="IPR006665">
    <property type="entry name" value="OmpA-like"/>
</dbReference>
<feature type="domain" description="OmpA-like" evidence="4">
    <location>
        <begin position="249"/>
        <end position="375"/>
    </location>
</feature>
<keyword evidence="3" id="KW-1133">Transmembrane helix</keyword>
<keyword evidence="3" id="KW-0812">Transmembrane</keyword>
<dbReference type="EMBL" id="JBBDHC010000013">
    <property type="protein sequence ID" value="MEJ1249897.1"/>
    <property type="molecule type" value="Genomic_DNA"/>
</dbReference>
<evidence type="ECO:0000259" key="4">
    <source>
        <dbReference type="PROSITE" id="PS51123"/>
    </source>
</evidence>
<evidence type="ECO:0000313" key="5">
    <source>
        <dbReference type="EMBL" id="MEJ1249897.1"/>
    </source>
</evidence>
<feature type="transmembrane region" description="Helical" evidence="3">
    <location>
        <begin position="20"/>
        <end position="42"/>
    </location>
</feature>
<dbReference type="PROSITE" id="PS51123">
    <property type="entry name" value="OMPA_2"/>
    <property type="match status" value="1"/>
</dbReference>
<protein>
    <submittedName>
        <fullName evidence="5">Peptidoglycan -binding protein</fullName>
    </submittedName>
</protein>
<dbReference type="NCBIfam" id="NF006543">
    <property type="entry name" value="PRK09039.1-2"/>
    <property type="match status" value="1"/>
</dbReference>
<dbReference type="Gene3D" id="3.30.1330.60">
    <property type="entry name" value="OmpA-like domain"/>
    <property type="match status" value="1"/>
</dbReference>
<dbReference type="GO" id="GO:0016020">
    <property type="term" value="C:membrane"/>
    <property type="evidence" value="ECO:0007669"/>
    <property type="project" value="UniProtKB-UniRule"/>
</dbReference>
<feature type="coiled-coil region" evidence="2">
    <location>
        <begin position="123"/>
        <end position="199"/>
    </location>
</feature>
<reference evidence="5 6" key="1">
    <citation type="journal article" date="2016" name="Antonie Van Leeuwenhoek">
        <title>Denitratimonas tolerans gen. nov., sp. nov., a denitrifying bacterium isolated from a bioreactor for tannery wastewater treatment.</title>
        <authorList>
            <person name="Han S.I."/>
            <person name="Kim J.O."/>
            <person name="Lee Y.R."/>
            <person name="Ekpeghere K.I."/>
            <person name="Koh S.C."/>
            <person name="Whang K.S."/>
        </authorList>
    </citation>
    <scope>NUCLEOTIDE SEQUENCE [LARGE SCALE GENOMIC DNA]</scope>
    <source>
        <strain evidence="5 6">KACC 17565</strain>
    </source>
</reference>
<evidence type="ECO:0000256" key="1">
    <source>
        <dbReference type="PROSITE-ProRule" id="PRU00473"/>
    </source>
</evidence>
<accession>A0AAW9R295</accession>
<dbReference type="SUPFAM" id="SSF103088">
    <property type="entry name" value="OmpA-like"/>
    <property type="match status" value="1"/>
</dbReference>
<evidence type="ECO:0000313" key="6">
    <source>
        <dbReference type="Proteomes" id="UP001364472"/>
    </source>
</evidence>
<dbReference type="AlphaFoldDB" id="A0AAW9R295"/>
<keyword evidence="2" id="KW-0175">Coiled coil</keyword>